<protein>
    <submittedName>
        <fullName evidence="1">Uncharacterized protein</fullName>
    </submittedName>
</protein>
<dbReference type="KEGG" id="vg:30305770"/>
<evidence type="ECO:0000313" key="2">
    <source>
        <dbReference type="Proteomes" id="UP000217816"/>
    </source>
</evidence>
<name>A0A1D8KLK9_9CAUD</name>
<dbReference type="GeneID" id="30305770"/>
<keyword evidence="2" id="KW-1185">Reference proteome</keyword>
<evidence type="ECO:0000313" key="1">
    <source>
        <dbReference type="EMBL" id="AOV59528.1"/>
    </source>
</evidence>
<gene>
    <name evidence="1" type="ORF">S330809_067</name>
</gene>
<dbReference type="EMBL" id="KU686201">
    <property type="protein sequence ID" value="AOV59528.1"/>
    <property type="molecule type" value="Genomic_DNA"/>
</dbReference>
<dbReference type="Pfam" id="PF23848">
    <property type="entry name" value="DUF7212"/>
    <property type="match status" value="1"/>
</dbReference>
<dbReference type="InterPro" id="IPR055636">
    <property type="entry name" value="DUF7212"/>
</dbReference>
<sequence length="95" mass="11130">MITNVVGLLVHITHKSTLTDTNPNTNVTNSLAKYQFNGLERHPANILRLISELEGSYQLLKYMGFEQDMNTLEQIKRPYYKLYFKTKKEYDTNNN</sequence>
<organism evidence="1 2">
    <name type="scientific">Synechococcus phage S-CAM4</name>
    <dbReference type="NCBI Taxonomy" id="1883367"/>
    <lineage>
        <taxon>Viruses</taxon>
        <taxon>Duplodnaviria</taxon>
        <taxon>Heunggongvirae</taxon>
        <taxon>Uroviricota</taxon>
        <taxon>Caudoviricetes</taxon>
        <taxon>Pantevenvirales</taxon>
        <taxon>Kyanoviridae</taxon>
        <taxon>Potamoivirus</taxon>
        <taxon>Potamoivirus cam4</taxon>
    </lineage>
</organism>
<proteinExistence type="predicted"/>
<dbReference type="RefSeq" id="YP_009320500.1">
    <property type="nucleotide sequence ID" value="NC_031900.1"/>
</dbReference>
<accession>A0A1D8KLK9</accession>
<dbReference type="Proteomes" id="UP000217816">
    <property type="component" value="Segment"/>
</dbReference>
<reference evidence="1 2" key="1">
    <citation type="journal article" date="2016" name="Virology">
        <title>The genomic content and context of auxiliary metabolic genes in marine cyanomyoviruses.</title>
        <authorList>
            <person name="Crummett L.T."/>
            <person name="Puxty R.J."/>
            <person name="Weihe C."/>
            <person name="Marston M.F."/>
            <person name="Martiny J.B."/>
        </authorList>
    </citation>
    <scope>NUCLEOTIDE SEQUENCE [LARGE SCALE GENOMIC DNA]</scope>
    <source>
        <strain evidence="1">0809SB33</strain>
    </source>
</reference>